<feature type="domain" description="Caspase family p20" evidence="2">
    <location>
        <begin position="19"/>
        <end position="165"/>
    </location>
</feature>
<keyword evidence="1" id="KW-0732">Signal</keyword>
<sequence length="448" mass="50061">MRYLSLIILMIYSLNVQAQPRYALVIGNSNYNEPGKKGYLTNPVNDAKDMKALLTNKLGFTVIEGYDVNKKDFNRLIQKFNKLLRKSETPAVALFYFSGHGFSGKDQSDNDTNYLVPLWPKDEPPTDQVSLEYSSISSNYIVTAMRRYNKKGINMMVLDACRGSPKGFVQSYQEKGGSGLGGFVSMDSSGVFLAYATALGRSSYGVTDKRNSIYTGKLLEVLSERPFWSKNITEVFNETAFRVAEFTQHFQEPWFSASGIKFCFENCSYLPQASEKSDISSDISQQLRTCQRHFKANRLTTGVGGTALSCYSQVLKKDPNNAEALAGLEKIEAKYVAWIESALSRGQKKRAQRYMASLHLVNPESPKLAAFEDQMQVPTPPPIQPQTVIPQPRQSFSAGQVFQDRLKDGSKGPQMVWIAAGSFKMGSNKGDDDEKPVLKVGQWDEYVP</sequence>
<evidence type="ECO:0000313" key="4">
    <source>
        <dbReference type="Proteomes" id="UP000076962"/>
    </source>
</evidence>
<dbReference type="PANTHER" id="PTHR22576">
    <property type="entry name" value="MUCOSA ASSOCIATED LYMPHOID TISSUE LYMPHOMA TRANSLOCATION PROTEIN 1/PARACASPASE"/>
    <property type="match status" value="1"/>
</dbReference>
<keyword evidence="4" id="KW-1185">Reference proteome</keyword>
<dbReference type="InterPro" id="IPR011600">
    <property type="entry name" value="Pept_C14_caspase"/>
</dbReference>
<dbReference type="PATRIC" id="fig|1003181.4.peg.612"/>
<dbReference type="Pfam" id="PF00656">
    <property type="entry name" value="Peptidase_C14"/>
    <property type="match status" value="1"/>
</dbReference>
<dbReference type="GO" id="GO:0006508">
    <property type="term" value="P:proteolysis"/>
    <property type="evidence" value="ECO:0007669"/>
    <property type="project" value="InterPro"/>
</dbReference>
<name>A0A0A6P1H2_9GAMM</name>
<dbReference type="PANTHER" id="PTHR22576:SF37">
    <property type="entry name" value="MUCOSA-ASSOCIATED LYMPHOID TISSUE LYMPHOMA TRANSLOCATION PROTEIN 1"/>
    <property type="match status" value="1"/>
</dbReference>
<dbReference type="InterPro" id="IPR029030">
    <property type="entry name" value="Caspase-like_dom_sf"/>
</dbReference>
<proteinExistence type="predicted"/>
<evidence type="ECO:0000256" key="1">
    <source>
        <dbReference type="SAM" id="SignalP"/>
    </source>
</evidence>
<dbReference type="EMBL" id="LUTY01000195">
    <property type="protein sequence ID" value="OAD23723.1"/>
    <property type="molecule type" value="Genomic_DNA"/>
</dbReference>
<dbReference type="AlphaFoldDB" id="A0A0A6P1H2"/>
<dbReference type="PROSITE" id="PS50208">
    <property type="entry name" value="CASPASE_P20"/>
    <property type="match status" value="1"/>
</dbReference>
<evidence type="ECO:0000259" key="2">
    <source>
        <dbReference type="PROSITE" id="PS50208"/>
    </source>
</evidence>
<organism evidence="3 4">
    <name type="scientific">Candidatus Thiomargarita nelsonii</name>
    <dbReference type="NCBI Taxonomy" id="1003181"/>
    <lineage>
        <taxon>Bacteria</taxon>
        <taxon>Pseudomonadati</taxon>
        <taxon>Pseudomonadota</taxon>
        <taxon>Gammaproteobacteria</taxon>
        <taxon>Thiotrichales</taxon>
        <taxon>Thiotrichaceae</taxon>
        <taxon>Thiomargarita</taxon>
    </lineage>
</organism>
<reference evidence="3 4" key="1">
    <citation type="submission" date="2016-05" db="EMBL/GenBank/DDBJ databases">
        <title>Single-cell genome of chain-forming Candidatus Thiomargarita nelsonii and comparison to other large sulfur-oxidizing bacteria.</title>
        <authorList>
            <person name="Winkel M."/>
            <person name="Salman V."/>
            <person name="Woyke T."/>
            <person name="Schulz-Vogt H."/>
            <person name="Richter M."/>
            <person name="Flood B."/>
            <person name="Bailey J."/>
            <person name="Amann R."/>
            <person name="Mussmann M."/>
        </authorList>
    </citation>
    <scope>NUCLEOTIDE SEQUENCE [LARGE SCALE GENOMIC DNA]</scope>
    <source>
        <strain evidence="3 4">THI036</strain>
    </source>
</reference>
<protein>
    <submittedName>
        <fullName evidence="3">Peptidase C14 caspase catalytic subunit p20</fullName>
    </submittedName>
</protein>
<dbReference type="Gene3D" id="3.40.50.1460">
    <property type="match status" value="1"/>
</dbReference>
<dbReference type="GO" id="GO:0004197">
    <property type="term" value="F:cysteine-type endopeptidase activity"/>
    <property type="evidence" value="ECO:0007669"/>
    <property type="project" value="InterPro"/>
</dbReference>
<dbReference type="InterPro" id="IPR001309">
    <property type="entry name" value="Pept_C14_p20"/>
</dbReference>
<accession>A0A0A6P1H2</accession>
<evidence type="ECO:0000313" key="3">
    <source>
        <dbReference type="EMBL" id="OAD23723.1"/>
    </source>
</evidence>
<dbReference type="SUPFAM" id="SSF52129">
    <property type="entry name" value="Caspase-like"/>
    <property type="match status" value="1"/>
</dbReference>
<gene>
    <name evidence="3" type="ORF">THIOM_000438</name>
</gene>
<feature type="signal peptide" evidence="1">
    <location>
        <begin position="1"/>
        <end position="18"/>
    </location>
</feature>
<feature type="chain" id="PRO_5002030340" evidence="1">
    <location>
        <begin position="19"/>
        <end position="448"/>
    </location>
</feature>
<comment type="caution">
    <text evidence="3">The sequence shown here is derived from an EMBL/GenBank/DDBJ whole genome shotgun (WGS) entry which is preliminary data.</text>
</comment>
<dbReference type="Proteomes" id="UP000076962">
    <property type="component" value="Unassembled WGS sequence"/>
</dbReference>
<dbReference type="InterPro" id="IPR052039">
    <property type="entry name" value="Caspase-related_regulators"/>
</dbReference>